<dbReference type="AlphaFoldDB" id="A0A059E0P5"/>
<evidence type="ECO:0008006" key="4">
    <source>
        <dbReference type="Google" id="ProtNLM"/>
    </source>
</evidence>
<organism evidence="2 3">
    <name type="scientific">Hyphomonas atlantica</name>
    <dbReference type="NCBI Taxonomy" id="1280948"/>
    <lineage>
        <taxon>Bacteria</taxon>
        <taxon>Pseudomonadati</taxon>
        <taxon>Pseudomonadota</taxon>
        <taxon>Alphaproteobacteria</taxon>
        <taxon>Hyphomonadales</taxon>
        <taxon>Hyphomonadaceae</taxon>
        <taxon>Hyphomonas</taxon>
    </lineage>
</organism>
<dbReference type="EMBL" id="AWFH01000023">
    <property type="protein sequence ID" value="KCZ60496.1"/>
    <property type="molecule type" value="Genomic_DNA"/>
</dbReference>
<keyword evidence="3" id="KW-1185">Reference proteome</keyword>
<accession>A0A059E0P5</accession>
<feature type="region of interest" description="Disordered" evidence="1">
    <location>
        <begin position="28"/>
        <end position="48"/>
    </location>
</feature>
<sequence>MANEAHKEPTMEEILASIRKIISDDDVAPQAEEPAAVEEASATEEFNADDLHDIDDVMFEDEPAADVQPVEVEMESEVEDAFEVEFEQFESTADDVSEPPSFEEMLGAARAVVAAPKAEEAEELVEEVFPEAVAEDVAPEPEFQPEPEPVAPEPVAASVEEDMAATARYQQTVLTDDQTADVAAGALGKLISKMDMGGDNTIEGLVREMLKPMMKDWLDANLPKIVEEKVEAEVQRIARMAR</sequence>
<dbReference type="eggNOG" id="COG3827">
    <property type="taxonomic scope" value="Bacteria"/>
</dbReference>
<dbReference type="Pfam" id="PF10691">
    <property type="entry name" value="DUF2497"/>
    <property type="match status" value="1"/>
</dbReference>
<dbReference type="STRING" id="1280948.HY36_05815"/>
<feature type="compositionally biased region" description="Low complexity" evidence="1">
    <location>
        <begin position="28"/>
        <end position="45"/>
    </location>
</feature>
<name>A0A059E0P5_9PROT</name>
<evidence type="ECO:0000313" key="2">
    <source>
        <dbReference type="EMBL" id="KCZ60496.1"/>
    </source>
</evidence>
<dbReference type="GeneID" id="92501238"/>
<reference evidence="2 3" key="1">
    <citation type="journal article" date="2014" name="Antonie Van Leeuwenhoek">
        <title>Hyphomonas beringensis sp. nov. and Hyphomonas chukchiensis sp. nov., isolated from surface seawater of the Bering Sea and Chukchi Sea.</title>
        <authorList>
            <person name="Li C."/>
            <person name="Lai Q."/>
            <person name="Li G."/>
            <person name="Dong C."/>
            <person name="Wang J."/>
            <person name="Liao Y."/>
            <person name="Shao Z."/>
        </authorList>
    </citation>
    <scope>NUCLEOTIDE SEQUENCE [LARGE SCALE GENOMIC DNA]</scope>
    <source>
        <strain evidence="2 3">22II1-22F38</strain>
    </source>
</reference>
<dbReference type="PATRIC" id="fig|1280948.3.peg.2218"/>
<comment type="caution">
    <text evidence="2">The sequence shown here is derived from an EMBL/GenBank/DDBJ whole genome shotgun (WGS) entry which is preliminary data.</text>
</comment>
<evidence type="ECO:0000256" key="1">
    <source>
        <dbReference type="SAM" id="MobiDB-lite"/>
    </source>
</evidence>
<evidence type="ECO:0000313" key="3">
    <source>
        <dbReference type="Proteomes" id="UP000024547"/>
    </source>
</evidence>
<dbReference type="RefSeq" id="WP_035552407.1">
    <property type="nucleotide sequence ID" value="NZ_AWFH01000023.1"/>
</dbReference>
<protein>
    <recommendedName>
        <fullName evidence="4">DUF2497 domain-containing protein</fullName>
    </recommendedName>
</protein>
<dbReference type="InterPro" id="IPR019632">
    <property type="entry name" value="DUF2497"/>
</dbReference>
<gene>
    <name evidence="2" type="ORF">HY36_05815</name>
</gene>
<proteinExistence type="predicted"/>
<dbReference type="Proteomes" id="UP000024547">
    <property type="component" value="Unassembled WGS sequence"/>
</dbReference>